<dbReference type="Proteomes" id="UP000249645">
    <property type="component" value="Unassembled WGS sequence"/>
</dbReference>
<organism evidence="3 4">
    <name type="scientific">Pseudopedobacter saltans</name>
    <dbReference type="NCBI Taxonomy" id="151895"/>
    <lineage>
        <taxon>Bacteria</taxon>
        <taxon>Pseudomonadati</taxon>
        <taxon>Bacteroidota</taxon>
        <taxon>Sphingobacteriia</taxon>
        <taxon>Sphingobacteriales</taxon>
        <taxon>Sphingobacteriaceae</taxon>
        <taxon>Pseudopedobacter</taxon>
    </lineage>
</organism>
<sequence>MLCKLITKTDYPTISVKDNRKDVEVQLDSLHINAIPLLDGNKFLGVVSRNILQIRKEENLVDLLAGLAPEWVAEDDHVFRALRLMANQRAPIVAVHSKDGEYVGVVTVEDLIPAVATLLGMEDAPSGSITIEMDRNDYSFGELARLVETNDADIVQLNTYMEKETGLFVINMKISREDVSDVVATLQRYDYHIRYYFGQESYENELKSNYDALINYLNI</sequence>
<dbReference type="Gene3D" id="3.10.580.10">
    <property type="entry name" value="CBS-domain"/>
    <property type="match status" value="1"/>
</dbReference>
<dbReference type="PROSITE" id="PS51371">
    <property type="entry name" value="CBS"/>
    <property type="match status" value="1"/>
</dbReference>
<protein>
    <recommendedName>
        <fullName evidence="2">CBS domain-containing protein</fullName>
    </recommendedName>
</protein>
<evidence type="ECO:0000256" key="1">
    <source>
        <dbReference type="PROSITE-ProRule" id="PRU00703"/>
    </source>
</evidence>
<accession>A0A2W5GSJ8</accession>
<gene>
    <name evidence="3" type="ORF">DI598_12290</name>
</gene>
<dbReference type="AlphaFoldDB" id="A0A2W5GSJ8"/>
<evidence type="ECO:0000259" key="2">
    <source>
        <dbReference type="PROSITE" id="PS51371"/>
    </source>
</evidence>
<dbReference type="Pfam" id="PF00571">
    <property type="entry name" value="CBS"/>
    <property type="match status" value="1"/>
</dbReference>
<reference evidence="3 4" key="1">
    <citation type="submission" date="2017-11" db="EMBL/GenBank/DDBJ databases">
        <title>Infants hospitalized years apart are colonized by the same room-sourced microbial strains.</title>
        <authorList>
            <person name="Brooks B."/>
            <person name="Olm M.R."/>
            <person name="Firek B.A."/>
            <person name="Baker R."/>
            <person name="Thomas B.C."/>
            <person name="Morowitz M.J."/>
            <person name="Banfield J.F."/>
        </authorList>
    </citation>
    <scope>NUCLEOTIDE SEQUENCE [LARGE SCALE GENOMIC DNA]</scope>
    <source>
        <strain evidence="3">S2_009_000_R2_76</strain>
    </source>
</reference>
<dbReference type="InterPro" id="IPR046342">
    <property type="entry name" value="CBS_dom_sf"/>
</dbReference>
<feature type="domain" description="CBS" evidence="2">
    <location>
        <begin position="63"/>
        <end position="126"/>
    </location>
</feature>
<dbReference type="EMBL" id="QFOI01000231">
    <property type="protein sequence ID" value="PZP46272.1"/>
    <property type="molecule type" value="Genomic_DNA"/>
</dbReference>
<dbReference type="SUPFAM" id="SSF54631">
    <property type="entry name" value="CBS-domain pair"/>
    <property type="match status" value="1"/>
</dbReference>
<evidence type="ECO:0000313" key="3">
    <source>
        <dbReference type="EMBL" id="PZP46272.1"/>
    </source>
</evidence>
<dbReference type="InterPro" id="IPR000644">
    <property type="entry name" value="CBS_dom"/>
</dbReference>
<name>A0A2W5GSJ8_9SPHI</name>
<proteinExistence type="predicted"/>
<comment type="caution">
    <text evidence="3">The sequence shown here is derived from an EMBL/GenBank/DDBJ whole genome shotgun (WGS) entry which is preliminary data.</text>
</comment>
<evidence type="ECO:0000313" key="4">
    <source>
        <dbReference type="Proteomes" id="UP000249645"/>
    </source>
</evidence>
<keyword evidence="1" id="KW-0129">CBS domain</keyword>